<feature type="transmembrane region" description="Helical" evidence="7">
    <location>
        <begin position="66"/>
        <end position="83"/>
    </location>
</feature>
<dbReference type="Pfam" id="PF00528">
    <property type="entry name" value="BPD_transp_1"/>
    <property type="match status" value="1"/>
</dbReference>
<evidence type="ECO:0000259" key="8">
    <source>
        <dbReference type="PROSITE" id="PS50928"/>
    </source>
</evidence>
<dbReference type="InterPro" id="IPR035906">
    <property type="entry name" value="MetI-like_sf"/>
</dbReference>
<comment type="similarity">
    <text evidence="2">Belongs to the binding-protein-dependent transport system permease family. HisMQ subfamily.</text>
</comment>
<dbReference type="InterPro" id="IPR043429">
    <property type="entry name" value="ArtM/GltK/GlnP/TcyL/YhdX-like"/>
</dbReference>
<evidence type="ECO:0000256" key="6">
    <source>
        <dbReference type="ARBA" id="ARBA00023136"/>
    </source>
</evidence>
<dbReference type="CDD" id="cd06261">
    <property type="entry name" value="TM_PBP2"/>
    <property type="match status" value="1"/>
</dbReference>
<comment type="caution">
    <text evidence="9">The sequence shown here is derived from an EMBL/GenBank/DDBJ whole genome shotgun (WGS) entry which is preliminary data.</text>
</comment>
<keyword evidence="5 7" id="KW-1133">Transmembrane helix</keyword>
<evidence type="ECO:0000256" key="1">
    <source>
        <dbReference type="ARBA" id="ARBA00004141"/>
    </source>
</evidence>
<keyword evidence="3 7" id="KW-0812">Transmembrane</keyword>
<evidence type="ECO:0000256" key="7">
    <source>
        <dbReference type="RuleBase" id="RU363032"/>
    </source>
</evidence>
<evidence type="ECO:0000313" key="10">
    <source>
        <dbReference type="Proteomes" id="UP001524473"/>
    </source>
</evidence>
<dbReference type="RefSeq" id="WP_066863139.1">
    <property type="nucleotide sequence ID" value="NZ_CABKVV010000013.1"/>
</dbReference>
<keyword evidence="10" id="KW-1185">Reference proteome</keyword>
<evidence type="ECO:0000256" key="2">
    <source>
        <dbReference type="ARBA" id="ARBA00010072"/>
    </source>
</evidence>
<feature type="transmembrane region" description="Helical" evidence="7">
    <location>
        <begin position="35"/>
        <end position="54"/>
    </location>
</feature>
<protein>
    <submittedName>
        <fullName evidence="9">Amino acid ABC transporter permease</fullName>
    </submittedName>
</protein>
<dbReference type="Proteomes" id="UP001524473">
    <property type="component" value="Unassembled WGS sequence"/>
</dbReference>
<feature type="domain" description="ABC transmembrane type-1" evidence="8">
    <location>
        <begin position="29"/>
        <end position="231"/>
    </location>
</feature>
<reference evidence="9 10" key="1">
    <citation type="submission" date="2022-06" db="EMBL/GenBank/DDBJ databases">
        <title>Isolation of gut microbiota from human fecal samples.</title>
        <authorList>
            <person name="Pamer E.G."/>
            <person name="Barat B."/>
            <person name="Waligurski E."/>
            <person name="Medina S."/>
            <person name="Paddock L."/>
            <person name="Mostad J."/>
        </authorList>
    </citation>
    <scope>NUCLEOTIDE SEQUENCE [LARGE SCALE GENOMIC DNA]</scope>
    <source>
        <strain evidence="9 10">DFI.9.73</strain>
    </source>
</reference>
<dbReference type="GeneID" id="90532147"/>
<dbReference type="SUPFAM" id="SSF161098">
    <property type="entry name" value="MetI-like"/>
    <property type="match status" value="1"/>
</dbReference>
<evidence type="ECO:0000256" key="3">
    <source>
        <dbReference type="ARBA" id="ARBA00022692"/>
    </source>
</evidence>
<sequence>MAESWAWLVNQFEQTFITDNRWQYFAKGIVTTLEVTFLALILGVVIGVVIAVIRSAHDSQRGSKKGIGHVILAFFNAIAKLYLTVIRGTPSTVQLLIMWFIVFKWARDDMMVWVAAISFGINSGAYVAEIVRSGIMSIDLGQSEAGRSLGLNYTQTMGYIVIPQAIKNILPALGNELITLLKETSICGFIGLQDLTKGAMIVQSRTYAPFVPYLSIAVLYLALVLILSKLLSIFERRLRESDRR</sequence>
<evidence type="ECO:0000256" key="4">
    <source>
        <dbReference type="ARBA" id="ARBA00022970"/>
    </source>
</evidence>
<organism evidence="9 10">
    <name type="scientific">Neglectibacter timonensis</name>
    <dbReference type="NCBI Taxonomy" id="1776382"/>
    <lineage>
        <taxon>Bacteria</taxon>
        <taxon>Bacillati</taxon>
        <taxon>Bacillota</taxon>
        <taxon>Clostridia</taxon>
        <taxon>Eubacteriales</taxon>
        <taxon>Oscillospiraceae</taxon>
        <taxon>Neglectibacter</taxon>
    </lineage>
</organism>
<dbReference type="PROSITE" id="PS50928">
    <property type="entry name" value="ABC_TM1"/>
    <property type="match status" value="1"/>
</dbReference>
<gene>
    <name evidence="9" type="ORF">NE695_09965</name>
</gene>
<feature type="transmembrane region" description="Helical" evidence="7">
    <location>
        <begin position="113"/>
        <end position="131"/>
    </location>
</feature>
<dbReference type="PANTHER" id="PTHR30614:SF20">
    <property type="entry name" value="GLUTAMINE TRANSPORT SYSTEM PERMEASE PROTEIN GLNP"/>
    <property type="match status" value="1"/>
</dbReference>
<evidence type="ECO:0000313" key="9">
    <source>
        <dbReference type="EMBL" id="MCQ4840236.1"/>
    </source>
</evidence>
<dbReference type="Gene3D" id="1.10.3720.10">
    <property type="entry name" value="MetI-like"/>
    <property type="match status" value="1"/>
</dbReference>
<proteinExistence type="inferred from homology"/>
<accession>A0ABT1RZX8</accession>
<feature type="transmembrane region" description="Helical" evidence="7">
    <location>
        <begin position="210"/>
        <end position="234"/>
    </location>
</feature>
<keyword evidence="4" id="KW-0029">Amino-acid transport</keyword>
<comment type="subcellular location">
    <subcellularLocation>
        <location evidence="7">Cell membrane</location>
        <topology evidence="7">Multi-pass membrane protein</topology>
    </subcellularLocation>
    <subcellularLocation>
        <location evidence="1">Membrane</location>
        <topology evidence="1">Multi-pass membrane protein</topology>
    </subcellularLocation>
</comment>
<evidence type="ECO:0000256" key="5">
    <source>
        <dbReference type="ARBA" id="ARBA00022989"/>
    </source>
</evidence>
<name>A0ABT1RZX8_9FIRM</name>
<keyword evidence="6 7" id="KW-0472">Membrane</keyword>
<dbReference type="EMBL" id="JANFZH010000021">
    <property type="protein sequence ID" value="MCQ4840236.1"/>
    <property type="molecule type" value="Genomic_DNA"/>
</dbReference>
<dbReference type="InterPro" id="IPR000515">
    <property type="entry name" value="MetI-like"/>
</dbReference>
<keyword evidence="7" id="KW-0813">Transport</keyword>
<dbReference type="PANTHER" id="PTHR30614">
    <property type="entry name" value="MEMBRANE COMPONENT OF AMINO ACID ABC TRANSPORTER"/>
    <property type="match status" value="1"/>
</dbReference>